<proteinExistence type="predicted"/>
<feature type="transmembrane region" description="Helical" evidence="8">
    <location>
        <begin position="322"/>
        <end position="339"/>
    </location>
</feature>
<dbReference type="STRING" id="656914.SAMN00017405_2133"/>
<dbReference type="RefSeq" id="WP_084052091.1">
    <property type="nucleotide sequence ID" value="NZ_FWWT01000007.1"/>
</dbReference>
<evidence type="ECO:0000256" key="1">
    <source>
        <dbReference type="ARBA" id="ARBA00004651"/>
    </source>
</evidence>
<protein>
    <submittedName>
        <fullName evidence="9">Na+/H+-dicarboxylate symporter</fullName>
    </submittedName>
</protein>
<organism evidence="9 10">
    <name type="scientific">Desulfonispora thiosulfatigenes DSM 11270</name>
    <dbReference type="NCBI Taxonomy" id="656914"/>
    <lineage>
        <taxon>Bacteria</taxon>
        <taxon>Bacillati</taxon>
        <taxon>Bacillota</taxon>
        <taxon>Clostridia</taxon>
        <taxon>Eubacteriales</taxon>
        <taxon>Peptococcaceae</taxon>
        <taxon>Desulfonispora</taxon>
    </lineage>
</organism>
<keyword evidence="10" id="KW-1185">Reference proteome</keyword>
<evidence type="ECO:0000256" key="7">
    <source>
        <dbReference type="ARBA" id="ARBA00023136"/>
    </source>
</evidence>
<dbReference type="Gene3D" id="1.10.3860.10">
    <property type="entry name" value="Sodium:dicarboxylate symporter"/>
    <property type="match status" value="1"/>
</dbReference>
<dbReference type="InterPro" id="IPR018107">
    <property type="entry name" value="Na-dicarboxylate_symporter_CS"/>
</dbReference>
<keyword evidence="7 8" id="KW-0472">Membrane</keyword>
<keyword evidence="6 8" id="KW-1133">Transmembrane helix</keyword>
<evidence type="ECO:0000256" key="4">
    <source>
        <dbReference type="ARBA" id="ARBA00022692"/>
    </source>
</evidence>
<evidence type="ECO:0000256" key="5">
    <source>
        <dbReference type="ARBA" id="ARBA00022847"/>
    </source>
</evidence>
<comment type="subcellular location">
    <subcellularLocation>
        <location evidence="1">Cell membrane</location>
        <topology evidence="1">Multi-pass membrane protein</topology>
    </subcellularLocation>
</comment>
<feature type="transmembrane region" description="Helical" evidence="8">
    <location>
        <begin position="141"/>
        <end position="158"/>
    </location>
</feature>
<feature type="transmembrane region" description="Helical" evidence="8">
    <location>
        <begin position="35"/>
        <end position="57"/>
    </location>
</feature>
<evidence type="ECO:0000256" key="3">
    <source>
        <dbReference type="ARBA" id="ARBA00022475"/>
    </source>
</evidence>
<evidence type="ECO:0000313" key="10">
    <source>
        <dbReference type="Proteomes" id="UP000192731"/>
    </source>
</evidence>
<keyword evidence="4 8" id="KW-0812">Transmembrane</keyword>
<sequence length="406" mass="42985">MKKLNISTKIFIGLFLGVLVGLAIPENITSTFIAPLGLLFLRLIKMIIAPLVFATLVMGASSVGDIKKLGRMGGKTFIYYMATTAVAIVIGLTLANIIEPGTGLKLAVDAKFESQEIVPIIDVFLNIIPENPLKSLVEGNMLQIIFFALCVGISLTVIGEKGKVVKSFFDGFSEVMFKITDFVMSLAPYGVFGLIAPIVAQYGYDVLKPLFWVILTVYLGSIIHAIFVYSMVVKVSAKISPLAFFKAILPAQLVGFSTCSSSGTLPASMQCAEENLGVSNEVSSFVLPLGATINMDGTCLYLGVCALFIAQVYGVDLSLTQQFTIVLTGTLASIGTAGVPGAGVVMLTMVLTSVGLPLDGIALIAGIDRILDMARTTLNITGDISAAVLVGATENEINYNKEPLNV</sequence>
<feature type="transmembrane region" description="Helical" evidence="8">
    <location>
        <begin position="285"/>
        <end position="310"/>
    </location>
</feature>
<dbReference type="InterPro" id="IPR036458">
    <property type="entry name" value="Na:dicarbo_symporter_sf"/>
</dbReference>
<dbReference type="InterPro" id="IPR001991">
    <property type="entry name" value="Na-dicarboxylate_symporter"/>
</dbReference>
<evidence type="ECO:0000256" key="6">
    <source>
        <dbReference type="ARBA" id="ARBA00022989"/>
    </source>
</evidence>
<dbReference type="AlphaFoldDB" id="A0A1W1UJU5"/>
<dbReference type="Proteomes" id="UP000192731">
    <property type="component" value="Unassembled WGS sequence"/>
</dbReference>
<dbReference type="FunFam" id="1.10.3860.10:FF:000001">
    <property type="entry name" value="C4-dicarboxylate transport protein"/>
    <property type="match status" value="1"/>
</dbReference>
<evidence type="ECO:0000256" key="8">
    <source>
        <dbReference type="SAM" id="Phobius"/>
    </source>
</evidence>
<keyword evidence="3" id="KW-1003">Cell membrane</keyword>
<dbReference type="GO" id="GO:0006835">
    <property type="term" value="P:dicarboxylic acid transport"/>
    <property type="evidence" value="ECO:0007669"/>
    <property type="project" value="TreeGrafter"/>
</dbReference>
<dbReference type="SUPFAM" id="SSF118215">
    <property type="entry name" value="Proton glutamate symport protein"/>
    <property type="match status" value="1"/>
</dbReference>
<name>A0A1W1UJU5_DESTI</name>
<dbReference type="Pfam" id="PF00375">
    <property type="entry name" value="SDF"/>
    <property type="match status" value="1"/>
</dbReference>
<reference evidence="9 10" key="1">
    <citation type="submission" date="2017-04" db="EMBL/GenBank/DDBJ databases">
        <authorList>
            <person name="Afonso C.L."/>
            <person name="Miller P.J."/>
            <person name="Scott M.A."/>
            <person name="Spackman E."/>
            <person name="Goraichik I."/>
            <person name="Dimitrov K.M."/>
            <person name="Suarez D.L."/>
            <person name="Swayne D.E."/>
        </authorList>
    </citation>
    <scope>NUCLEOTIDE SEQUENCE [LARGE SCALE GENOMIC DNA]</scope>
    <source>
        <strain evidence="9 10">DSM 11270</strain>
    </source>
</reference>
<keyword evidence="2" id="KW-0813">Transport</keyword>
<dbReference type="PROSITE" id="PS00714">
    <property type="entry name" value="NA_DICARBOXYL_SYMP_2"/>
    <property type="match status" value="1"/>
</dbReference>
<accession>A0A1W1UJU5</accession>
<dbReference type="PANTHER" id="PTHR42865:SF7">
    <property type="entry name" value="PROTON_GLUTAMATE-ASPARTATE SYMPORTER"/>
    <property type="match status" value="1"/>
</dbReference>
<dbReference type="PANTHER" id="PTHR42865">
    <property type="entry name" value="PROTON/GLUTAMATE-ASPARTATE SYMPORTER"/>
    <property type="match status" value="1"/>
</dbReference>
<keyword evidence="5" id="KW-0769">Symport</keyword>
<feature type="transmembrane region" description="Helical" evidence="8">
    <location>
        <begin position="210"/>
        <end position="232"/>
    </location>
</feature>
<dbReference type="GO" id="GO:0015293">
    <property type="term" value="F:symporter activity"/>
    <property type="evidence" value="ECO:0007669"/>
    <property type="project" value="UniProtKB-KW"/>
</dbReference>
<feature type="transmembrane region" description="Helical" evidence="8">
    <location>
        <begin position="179"/>
        <end position="204"/>
    </location>
</feature>
<feature type="transmembrane region" description="Helical" evidence="8">
    <location>
        <begin position="77"/>
        <end position="98"/>
    </location>
</feature>
<evidence type="ECO:0000256" key="2">
    <source>
        <dbReference type="ARBA" id="ARBA00022448"/>
    </source>
</evidence>
<gene>
    <name evidence="9" type="ORF">SAMN00017405_2133</name>
</gene>
<dbReference type="EMBL" id="FWWT01000007">
    <property type="protein sequence ID" value="SMB81388.1"/>
    <property type="molecule type" value="Genomic_DNA"/>
</dbReference>
<dbReference type="OrthoDB" id="9768885at2"/>
<dbReference type="PRINTS" id="PR00173">
    <property type="entry name" value="EDTRNSPORT"/>
</dbReference>
<dbReference type="GO" id="GO:0005886">
    <property type="term" value="C:plasma membrane"/>
    <property type="evidence" value="ECO:0007669"/>
    <property type="project" value="UniProtKB-SubCell"/>
</dbReference>
<evidence type="ECO:0000313" key="9">
    <source>
        <dbReference type="EMBL" id="SMB81388.1"/>
    </source>
</evidence>